<dbReference type="InterPro" id="IPR002347">
    <property type="entry name" value="SDR_fam"/>
</dbReference>
<dbReference type="PRINTS" id="PR00080">
    <property type="entry name" value="SDRFAMILY"/>
</dbReference>
<dbReference type="SUPFAM" id="SSF51735">
    <property type="entry name" value="NAD(P)-binding Rossmann-fold domains"/>
    <property type="match status" value="1"/>
</dbReference>
<dbReference type="GO" id="GO:0016616">
    <property type="term" value="F:oxidoreductase activity, acting on the CH-OH group of donors, NAD or NADP as acceptor"/>
    <property type="evidence" value="ECO:0007669"/>
    <property type="project" value="InterPro"/>
</dbReference>
<organism evidence="6 7">
    <name type="scientific">Durio zibethinus</name>
    <name type="common">Durian</name>
    <dbReference type="NCBI Taxonomy" id="66656"/>
    <lineage>
        <taxon>Eukaryota</taxon>
        <taxon>Viridiplantae</taxon>
        <taxon>Streptophyta</taxon>
        <taxon>Embryophyta</taxon>
        <taxon>Tracheophyta</taxon>
        <taxon>Spermatophyta</taxon>
        <taxon>Magnoliopsida</taxon>
        <taxon>eudicotyledons</taxon>
        <taxon>Gunneridae</taxon>
        <taxon>Pentapetalae</taxon>
        <taxon>rosids</taxon>
        <taxon>malvids</taxon>
        <taxon>Malvales</taxon>
        <taxon>Malvaceae</taxon>
        <taxon>Helicteroideae</taxon>
        <taxon>Durio</taxon>
    </lineage>
</organism>
<name>A0A6P6B021_DURZI</name>
<feature type="transmembrane region" description="Helical" evidence="5">
    <location>
        <begin position="25"/>
        <end position="51"/>
    </location>
</feature>
<dbReference type="PRINTS" id="PR00081">
    <property type="entry name" value="GDHRDH"/>
</dbReference>
<protein>
    <submittedName>
        <fullName evidence="7">(+)-neomenthol dehydrogenase-like isoform X1</fullName>
    </submittedName>
</protein>
<keyword evidence="2" id="KW-0521">NADP</keyword>
<dbReference type="FunFam" id="3.40.50.720:FF:000312">
    <property type="entry name" value="(+)-neomenthol dehydrogenase"/>
    <property type="match status" value="1"/>
</dbReference>
<dbReference type="AlphaFoldDB" id="A0A6P6B021"/>
<keyword evidence="6" id="KW-1185">Reference proteome</keyword>
<dbReference type="GeneID" id="111313839"/>
<dbReference type="Gene3D" id="3.40.50.720">
    <property type="entry name" value="NAD(P)-binding Rossmann-like Domain"/>
    <property type="match status" value="1"/>
</dbReference>
<dbReference type="OrthoDB" id="1933717at2759"/>
<dbReference type="CDD" id="cd05324">
    <property type="entry name" value="carb_red_PTCR-like_SDR_c"/>
    <property type="match status" value="1"/>
</dbReference>
<dbReference type="RefSeq" id="XP_022770390.1">
    <property type="nucleotide sequence ID" value="XM_022914655.1"/>
</dbReference>
<comment type="similarity">
    <text evidence="1 4">Belongs to the short-chain dehydrogenases/reductases (SDR) family.</text>
</comment>
<evidence type="ECO:0000256" key="4">
    <source>
        <dbReference type="RuleBase" id="RU000363"/>
    </source>
</evidence>
<dbReference type="InterPro" id="IPR036291">
    <property type="entry name" value="NAD(P)-bd_dom_sf"/>
</dbReference>
<keyword evidence="5" id="KW-1133">Transmembrane helix</keyword>
<evidence type="ECO:0000313" key="6">
    <source>
        <dbReference type="Proteomes" id="UP000515121"/>
    </source>
</evidence>
<gene>
    <name evidence="7" type="primary">LOC111313839</name>
</gene>
<dbReference type="PANTHER" id="PTHR43490">
    <property type="entry name" value="(+)-NEOMENTHOL DEHYDROGENASE"/>
    <property type="match status" value="1"/>
</dbReference>
<dbReference type="Proteomes" id="UP000515121">
    <property type="component" value="Unplaced"/>
</dbReference>
<sequence>MVTWVLENCRICQNLDQVSAAFTKYFVSVSSVSLLLISQVRLVYFVTLLFIRIHRDRRIRRMAQTCDFLETKRYAVVTGSNKGIGLEICRQLASKGVTVVLAARDENRGLEAFEKLKESGLSDHVVFLQLDVTDPVSIASLAAFIRTQFGKLDILVNNAAIAGVIMNYDSFARAVERFGDWPVGEQVWDEIITTQTHELAEDCLKTNYYGMKGMVEALAPFLQLSDSARIVNITSYLGLLKVMSNEWAKGVLSDVETLTEERVEEVLNQFLKDFKDGTMTTKGWPTYVGATAYSVSKAAVNAYTRILAKNYPSFCVNCVAPGFVKTDITGNAGYLTAAEGAEYAVRVALLPIGGSSGLLFNRQEVLNF</sequence>
<evidence type="ECO:0000256" key="1">
    <source>
        <dbReference type="ARBA" id="ARBA00006484"/>
    </source>
</evidence>
<keyword evidence="5" id="KW-0812">Transmembrane</keyword>
<evidence type="ECO:0000256" key="3">
    <source>
        <dbReference type="ARBA" id="ARBA00023002"/>
    </source>
</evidence>
<dbReference type="PANTHER" id="PTHR43490:SF119">
    <property type="entry name" value="SHORT-CHAIN DEHYDROGENASE_REDUCTASE"/>
    <property type="match status" value="1"/>
</dbReference>
<dbReference type="KEGG" id="dzi:111313839"/>
<evidence type="ECO:0000256" key="2">
    <source>
        <dbReference type="ARBA" id="ARBA00022857"/>
    </source>
</evidence>
<evidence type="ECO:0000256" key="5">
    <source>
        <dbReference type="SAM" id="Phobius"/>
    </source>
</evidence>
<dbReference type="GO" id="GO:0016020">
    <property type="term" value="C:membrane"/>
    <property type="evidence" value="ECO:0007669"/>
    <property type="project" value="TreeGrafter"/>
</dbReference>
<reference evidence="7" key="1">
    <citation type="submission" date="2025-08" db="UniProtKB">
        <authorList>
            <consortium name="RefSeq"/>
        </authorList>
    </citation>
    <scope>IDENTIFICATION</scope>
    <source>
        <tissue evidence="7">Fruit stalk</tissue>
    </source>
</reference>
<accession>A0A6P6B021</accession>
<dbReference type="Pfam" id="PF00106">
    <property type="entry name" value="adh_short"/>
    <property type="match status" value="2"/>
</dbReference>
<keyword evidence="3" id="KW-0560">Oxidoreductase</keyword>
<keyword evidence="5" id="KW-0472">Membrane</keyword>
<proteinExistence type="inferred from homology"/>
<dbReference type="InterPro" id="IPR045313">
    <property type="entry name" value="CBR1-like"/>
</dbReference>
<evidence type="ECO:0000313" key="7">
    <source>
        <dbReference type="RefSeq" id="XP_022770390.1"/>
    </source>
</evidence>